<feature type="domain" description="DUF1214" evidence="2">
    <location>
        <begin position="235"/>
        <end position="332"/>
    </location>
</feature>
<dbReference type="RefSeq" id="WP_007228900.1">
    <property type="nucleotide sequence ID" value="NZ_SHNP01000010.1"/>
</dbReference>
<gene>
    <name evidence="4" type="ORF">EYC87_18805</name>
</gene>
<proteinExistence type="predicted"/>
<dbReference type="EMBL" id="SHNP01000010">
    <property type="protein sequence ID" value="MCX2975632.1"/>
    <property type="molecule type" value="Genomic_DNA"/>
</dbReference>
<dbReference type="Proteomes" id="UP001143307">
    <property type="component" value="Unassembled WGS sequence"/>
</dbReference>
<sequence length="345" mass="37238">MKIIGLVLLTMLLASTASAGDTMEDYIREYPNQEQAKMMNAWLEDNNKGEFHFTGLVDPTDATVVTPQATVDYGYNWFSVSDAPAIIAVPAYDKFFSVSIFDMEHNVPAVIVNPSKPILIRRPDQDIPDGDFTVVTLETDQGLALTRMVVIDNMQEVRALSASITMEGGRGDMTRNVQRFSPQIEASGLAIIKASLPYLNPDIAFGNKSGDVGYITSAGAVMIGQLGTPADTVRYGTILTDEFGQPFAADGTYTLTVPPGIAEESGYYSITVYGADNKLLIPNDQNIYDRTTYSSEPNGDGSYTVTLSPDGSGVNGIPTGKPFYAILRAYVPVSGTDMTVKVTND</sequence>
<dbReference type="InterPro" id="IPR037050">
    <property type="entry name" value="DUF1254_sf"/>
</dbReference>
<evidence type="ECO:0000313" key="5">
    <source>
        <dbReference type="Proteomes" id="UP001143307"/>
    </source>
</evidence>
<dbReference type="PANTHER" id="PTHR36509:SF2">
    <property type="entry name" value="BLL3101 PROTEIN"/>
    <property type="match status" value="1"/>
</dbReference>
<evidence type="ECO:0000256" key="1">
    <source>
        <dbReference type="SAM" id="SignalP"/>
    </source>
</evidence>
<dbReference type="InterPro" id="IPR010621">
    <property type="entry name" value="DUF1214"/>
</dbReference>
<organism evidence="4 5">
    <name type="scientific">Candidatus Seongchinamella marina</name>
    <dbReference type="NCBI Taxonomy" id="2518990"/>
    <lineage>
        <taxon>Bacteria</taxon>
        <taxon>Pseudomonadati</taxon>
        <taxon>Pseudomonadota</taxon>
        <taxon>Gammaproteobacteria</taxon>
        <taxon>Cellvibrionales</taxon>
        <taxon>Halieaceae</taxon>
        <taxon>Seongchinamella</taxon>
    </lineage>
</organism>
<dbReference type="PANTHER" id="PTHR36509">
    <property type="entry name" value="BLL3101 PROTEIN"/>
    <property type="match status" value="1"/>
</dbReference>
<reference evidence="4" key="1">
    <citation type="submission" date="2019-02" db="EMBL/GenBank/DDBJ databases">
        <authorList>
            <person name="Li S.-H."/>
        </authorList>
    </citation>
    <scope>NUCLEOTIDE SEQUENCE</scope>
    <source>
        <strain evidence="4">IMCC8485</strain>
    </source>
</reference>
<evidence type="ECO:0000259" key="3">
    <source>
        <dbReference type="Pfam" id="PF06863"/>
    </source>
</evidence>
<dbReference type="Pfam" id="PF06742">
    <property type="entry name" value="DUF1214"/>
    <property type="match status" value="1"/>
</dbReference>
<dbReference type="Gene3D" id="2.60.120.600">
    <property type="entry name" value="Domain of unknown function DUF1214, C-terminal domain"/>
    <property type="match status" value="1"/>
</dbReference>
<keyword evidence="1" id="KW-0732">Signal</keyword>
<dbReference type="SUPFAM" id="SSF160935">
    <property type="entry name" value="VPA0735-like"/>
    <property type="match status" value="1"/>
</dbReference>
<name>A0ABT3T283_9GAMM</name>
<feature type="signal peptide" evidence="1">
    <location>
        <begin position="1"/>
        <end position="19"/>
    </location>
</feature>
<evidence type="ECO:0000313" key="4">
    <source>
        <dbReference type="EMBL" id="MCX2975632.1"/>
    </source>
</evidence>
<dbReference type="InterPro" id="IPR010679">
    <property type="entry name" value="DUF1254"/>
</dbReference>
<accession>A0ABT3T283</accession>
<keyword evidence="5" id="KW-1185">Reference proteome</keyword>
<dbReference type="InterPro" id="IPR037049">
    <property type="entry name" value="DUF1214_C_sf"/>
</dbReference>
<comment type="caution">
    <text evidence="4">The sequence shown here is derived from an EMBL/GenBank/DDBJ whole genome shotgun (WGS) entry which is preliminary data.</text>
</comment>
<protein>
    <submittedName>
        <fullName evidence="4">DUF1214 domain-containing protein</fullName>
    </submittedName>
</protein>
<dbReference type="Pfam" id="PF06863">
    <property type="entry name" value="DUF1254"/>
    <property type="match status" value="1"/>
</dbReference>
<feature type="chain" id="PRO_5046742734" evidence="1">
    <location>
        <begin position="20"/>
        <end position="345"/>
    </location>
</feature>
<evidence type="ECO:0000259" key="2">
    <source>
        <dbReference type="Pfam" id="PF06742"/>
    </source>
</evidence>
<feature type="domain" description="DUF1254" evidence="3">
    <location>
        <begin position="52"/>
        <end position="166"/>
    </location>
</feature>
<dbReference type="Gene3D" id="2.60.40.1610">
    <property type="entry name" value="Domain of unknown function DUF1254"/>
    <property type="match status" value="1"/>
</dbReference>